<feature type="domain" description="Amidohydrolase-related" evidence="2">
    <location>
        <begin position="97"/>
        <end position="442"/>
    </location>
</feature>
<dbReference type="SUPFAM" id="SSF51556">
    <property type="entry name" value="Metallo-dependent hydrolases"/>
    <property type="match status" value="1"/>
</dbReference>
<evidence type="ECO:0000256" key="1">
    <source>
        <dbReference type="SAM" id="SignalP"/>
    </source>
</evidence>
<dbReference type="Gene3D" id="2.30.40.10">
    <property type="entry name" value="Urease, subunit C, domain 1"/>
    <property type="match status" value="1"/>
</dbReference>
<dbReference type="PANTHER" id="PTHR43135:SF3">
    <property type="entry name" value="ALPHA-D-RIBOSE 1-METHYLPHOSPHONATE 5-TRIPHOSPHATE DIPHOSPHATASE"/>
    <property type="match status" value="1"/>
</dbReference>
<dbReference type="Pfam" id="PF01979">
    <property type="entry name" value="Amidohydro_1"/>
    <property type="match status" value="1"/>
</dbReference>
<dbReference type="InterPro" id="IPR057744">
    <property type="entry name" value="OTAase-like"/>
</dbReference>
<comment type="caution">
    <text evidence="3">The sequence shown here is derived from an EMBL/GenBank/DDBJ whole genome shotgun (WGS) entry which is preliminary data.</text>
</comment>
<keyword evidence="4" id="KW-1185">Reference proteome</keyword>
<dbReference type="InterPro" id="IPR032466">
    <property type="entry name" value="Metal_Hydrolase"/>
</dbReference>
<dbReference type="PROSITE" id="PS51318">
    <property type="entry name" value="TAT"/>
    <property type="match status" value="1"/>
</dbReference>
<sequence length="446" mass="46483">MPNRTPVPPTTFSRRRLAGVARGALMMGALLAAAMAATSARAETVLVTADHLVDVLAGKVVEHPAALIVDGRITAVGAQGAVAAPADARTVALPGLTLLPGLIDMHTHLTSQPTWNGYESLGVSVADKAIAGVANAKLTLMAGFTAVRNVGADGFTDVALRNAIDSGLVPGPRMKVSGPLLGATGGHCDENLLPADYGRVGEGVADSPWGMVQKVRWVKKFGADLVKVCATGGVLSKGDSPGAQQLTQEELDAIAKEAHALGMKVAAHAHGTEGIKASIRAGIDTIEHASLIDDEGIEMAKKRGTWLGMDIYDDDYILQEGAKAGMLPESLEKERKIGLLQRQNFTKAVKAGAKMIFSTDAGVYPHGDNGKQFAKMVQWGMTPMEAIRAATRNAAEAMGTDHDIGAVAVGRYGDLVAVKGDPLADIALLEHIPVVIKGGEIVKDQR</sequence>
<feature type="chain" id="PRO_5030863638" evidence="1">
    <location>
        <begin position="43"/>
        <end position="446"/>
    </location>
</feature>
<dbReference type="EMBL" id="JACIIZ010000005">
    <property type="protein sequence ID" value="MBB6251559.1"/>
    <property type="molecule type" value="Genomic_DNA"/>
</dbReference>
<name>A0A7X0AZT6_9PROT</name>
<evidence type="ECO:0000259" key="2">
    <source>
        <dbReference type="Pfam" id="PF01979"/>
    </source>
</evidence>
<evidence type="ECO:0000313" key="3">
    <source>
        <dbReference type="EMBL" id="MBB6251559.1"/>
    </source>
</evidence>
<keyword evidence="3" id="KW-0378">Hydrolase</keyword>
<dbReference type="SUPFAM" id="SSF51338">
    <property type="entry name" value="Composite domain of metallo-dependent hydrolases"/>
    <property type="match status" value="2"/>
</dbReference>
<dbReference type="InterPro" id="IPR051781">
    <property type="entry name" value="Metallo-dep_Hydrolase"/>
</dbReference>
<dbReference type="GO" id="GO:0016810">
    <property type="term" value="F:hydrolase activity, acting on carbon-nitrogen (but not peptide) bonds"/>
    <property type="evidence" value="ECO:0007669"/>
    <property type="project" value="InterPro"/>
</dbReference>
<gene>
    <name evidence="3" type="ORF">FHS74_002110</name>
</gene>
<dbReference type="InterPro" id="IPR011059">
    <property type="entry name" value="Metal-dep_hydrolase_composite"/>
</dbReference>
<feature type="signal peptide" evidence="1">
    <location>
        <begin position="1"/>
        <end position="42"/>
    </location>
</feature>
<protein>
    <submittedName>
        <fullName evidence="3">Imidazolonepropionase-like amidohydrolase</fullName>
    </submittedName>
</protein>
<dbReference type="InterPro" id="IPR006680">
    <property type="entry name" value="Amidohydro-rel"/>
</dbReference>
<proteinExistence type="predicted"/>
<dbReference type="CDD" id="cd01299">
    <property type="entry name" value="Met_dep_hydrolase_A"/>
    <property type="match status" value="1"/>
</dbReference>
<dbReference type="Gene3D" id="3.20.20.140">
    <property type="entry name" value="Metal-dependent hydrolases"/>
    <property type="match status" value="1"/>
</dbReference>
<accession>A0A7X0AZT6</accession>
<dbReference type="InterPro" id="IPR006311">
    <property type="entry name" value="TAT_signal"/>
</dbReference>
<dbReference type="RefSeq" id="WP_246463044.1">
    <property type="nucleotide sequence ID" value="NZ_JACIIZ010000005.1"/>
</dbReference>
<reference evidence="3 4" key="1">
    <citation type="submission" date="2020-08" db="EMBL/GenBank/DDBJ databases">
        <title>Genomic Encyclopedia of Type Strains, Phase IV (KMG-IV): sequencing the most valuable type-strain genomes for metagenomic binning, comparative biology and taxonomic classification.</title>
        <authorList>
            <person name="Goeker M."/>
        </authorList>
    </citation>
    <scope>NUCLEOTIDE SEQUENCE [LARGE SCALE GENOMIC DNA]</scope>
    <source>
        <strain evidence="3 4">DSM 22198</strain>
    </source>
</reference>
<evidence type="ECO:0000313" key="4">
    <source>
        <dbReference type="Proteomes" id="UP000539175"/>
    </source>
</evidence>
<keyword evidence="1" id="KW-0732">Signal</keyword>
<dbReference type="Proteomes" id="UP000539175">
    <property type="component" value="Unassembled WGS sequence"/>
</dbReference>
<dbReference type="AlphaFoldDB" id="A0A7X0AZT6"/>
<organism evidence="3 4">
    <name type="scientific">Nitrospirillum iridis</name>
    <dbReference type="NCBI Taxonomy" id="765888"/>
    <lineage>
        <taxon>Bacteria</taxon>
        <taxon>Pseudomonadati</taxon>
        <taxon>Pseudomonadota</taxon>
        <taxon>Alphaproteobacteria</taxon>
        <taxon>Rhodospirillales</taxon>
        <taxon>Azospirillaceae</taxon>
        <taxon>Nitrospirillum</taxon>
    </lineage>
</organism>
<dbReference type="PANTHER" id="PTHR43135">
    <property type="entry name" value="ALPHA-D-RIBOSE 1-METHYLPHOSPHONATE 5-TRIPHOSPHATE DIPHOSPHATASE"/>
    <property type="match status" value="1"/>
</dbReference>